<evidence type="ECO:0000256" key="3">
    <source>
        <dbReference type="ARBA" id="ARBA00022801"/>
    </source>
</evidence>
<dbReference type="InterPro" id="IPR002018">
    <property type="entry name" value="CarbesteraseB"/>
</dbReference>
<comment type="similarity">
    <text evidence="1">Belongs to the type-B carboxylesterase/lipase family.</text>
</comment>
<dbReference type="EMBL" id="JBBCAQ010000020">
    <property type="protein sequence ID" value="KAK7593086.1"/>
    <property type="molecule type" value="Genomic_DNA"/>
</dbReference>
<keyword evidence="4" id="KW-0325">Glycoprotein</keyword>
<dbReference type="InterPro" id="IPR029058">
    <property type="entry name" value="AB_hydrolase_fold"/>
</dbReference>
<organism evidence="6 7">
    <name type="scientific">Parthenolecanium corni</name>
    <dbReference type="NCBI Taxonomy" id="536013"/>
    <lineage>
        <taxon>Eukaryota</taxon>
        <taxon>Metazoa</taxon>
        <taxon>Ecdysozoa</taxon>
        <taxon>Arthropoda</taxon>
        <taxon>Hexapoda</taxon>
        <taxon>Insecta</taxon>
        <taxon>Pterygota</taxon>
        <taxon>Neoptera</taxon>
        <taxon>Paraneoptera</taxon>
        <taxon>Hemiptera</taxon>
        <taxon>Sternorrhyncha</taxon>
        <taxon>Coccoidea</taxon>
        <taxon>Coccidae</taxon>
        <taxon>Parthenolecanium</taxon>
    </lineage>
</organism>
<dbReference type="SUPFAM" id="SSF53474">
    <property type="entry name" value="alpha/beta-Hydrolases"/>
    <property type="match status" value="1"/>
</dbReference>
<accession>A0AAN9TMF4</accession>
<evidence type="ECO:0000259" key="5">
    <source>
        <dbReference type="Pfam" id="PF00135"/>
    </source>
</evidence>
<evidence type="ECO:0000313" key="6">
    <source>
        <dbReference type="EMBL" id="KAK7593086.1"/>
    </source>
</evidence>
<evidence type="ECO:0000256" key="2">
    <source>
        <dbReference type="ARBA" id="ARBA00022487"/>
    </source>
</evidence>
<dbReference type="AlphaFoldDB" id="A0AAN9TMF4"/>
<gene>
    <name evidence="6" type="ORF">V9T40_007838</name>
</gene>
<dbReference type="PANTHER" id="PTHR43142:SF1">
    <property type="entry name" value="CARBOXYLIC ESTER HYDROLASE"/>
    <property type="match status" value="1"/>
</dbReference>
<dbReference type="PROSITE" id="PS00941">
    <property type="entry name" value="CARBOXYLESTERASE_B_2"/>
    <property type="match status" value="1"/>
</dbReference>
<protein>
    <recommendedName>
        <fullName evidence="5">Carboxylesterase type B domain-containing protein</fullName>
    </recommendedName>
</protein>
<reference evidence="6 7" key="1">
    <citation type="submission" date="2024-03" db="EMBL/GenBank/DDBJ databases">
        <title>Adaptation during the transition from Ophiocordyceps entomopathogen to insect associate is accompanied by gene loss and intensified selection.</title>
        <authorList>
            <person name="Ward C.M."/>
            <person name="Onetto C.A."/>
            <person name="Borneman A.R."/>
        </authorList>
    </citation>
    <scope>NUCLEOTIDE SEQUENCE [LARGE SCALE GENOMIC DNA]</scope>
    <source>
        <strain evidence="6">AWRI1</strain>
        <tissue evidence="6">Single Adult Female</tissue>
    </source>
</reference>
<dbReference type="PANTHER" id="PTHR43142">
    <property type="entry name" value="CARBOXYLIC ESTER HYDROLASE"/>
    <property type="match status" value="1"/>
</dbReference>
<name>A0AAN9TMF4_9HEMI</name>
<comment type="caution">
    <text evidence="6">The sequence shown here is derived from an EMBL/GenBank/DDBJ whole genome shotgun (WGS) entry which is preliminary data.</text>
</comment>
<sequence>MDTVNEKFLVTTKQGKLLGTEYVSDYNNARYFAFLGIPYAKPPLGGLRFMPPEPPSPWNGIRSAKRPGKDCLHKLVWAKTNTGSEDCLYLNVYTPEAPCEIKTPKSVCVMVHSGGNAWGSAAPDYYGTPDFLVHHDVIMVAMNYRLHVFGFLNLDLPQCSGNMGMKDIIMALCWVKENIECFGGDPNNITLCGNSSAATNIHLIMISPLAKGLFNKAILQGGYALSPLWSYQENHRERADELAQVLGFKGNHTKRLLRYLKQLPAEDIVEALNKLRKKLKEKTRGRLYNSIFMVSIEAFEEGAFLTRSPREMIHNNDPIPLVWDVCDGEGLHALAVNSWDFTLPEILRENLWMYKISPKTLQILEKEVAEFYFSNKDISRITVPELVDLFSDIWYIEWYDVLNFQATRPNAQPLFLYLFKFRGALNFVNFLVACHADECVYFIYHKVFLRITNTENVITSREQKVIDNMATFMTNFMKTGNVNTPIQNKTTIDWKPYHSDDPHYLEFDGEVEMKKGIINEERTRFWQRMMKMIKENENLPTENDIDIENLKLHQQ</sequence>
<evidence type="ECO:0000256" key="4">
    <source>
        <dbReference type="ARBA" id="ARBA00023180"/>
    </source>
</evidence>
<proteinExistence type="inferred from homology"/>
<dbReference type="Gene3D" id="3.40.50.1820">
    <property type="entry name" value="alpha/beta hydrolase"/>
    <property type="match status" value="1"/>
</dbReference>
<dbReference type="Pfam" id="PF00135">
    <property type="entry name" value="COesterase"/>
    <property type="match status" value="1"/>
</dbReference>
<evidence type="ECO:0000313" key="7">
    <source>
        <dbReference type="Proteomes" id="UP001367676"/>
    </source>
</evidence>
<dbReference type="GO" id="GO:0052689">
    <property type="term" value="F:carboxylic ester hydrolase activity"/>
    <property type="evidence" value="ECO:0007669"/>
    <property type="project" value="UniProtKB-KW"/>
</dbReference>
<feature type="domain" description="Carboxylesterase type B" evidence="5">
    <location>
        <begin position="9"/>
        <end position="526"/>
    </location>
</feature>
<keyword evidence="2" id="KW-0719">Serine esterase</keyword>
<dbReference type="Proteomes" id="UP001367676">
    <property type="component" value="Unassembled WGS sequence"/>
</dbReference>
<keyword evidence="3" id="KW-0378">Hydrolase</keyword>
<keyword evidence="7" id="KW-1185">Reference proteome</keyword>
<dbReference type="InterPro" id="IPR019819">
    <property type="entry name" value="Carboxylesterase_B_CS"/>
</dbReference>
<evidence type="ECO:0000256" key="1">
    <source>
        <dbReference type="ARBA" id="ARBA00005964"/>
    </source>
</evidence>